<dbReference type="InterPro" id="IPR047057">
    <property type="entry name" value="MerR_fam"/>
</dbReference>
<evidence type="ECO:0000256" key="1">
    <source>
        <dbReference type="ARBA" id="ARBA00023125"/>
    </source>
</evidence>
<organism evidence="3 4">
    <name type="scientific">Sanguibacter antarcticus</name>
    <dbReference type="NCBI Taxonomy" id="372484"/>
    <lineage>
        <taxon>Bacteria</taxon>
        <taxon>Bacillati</taxon>
        <taxon>Actinomycetota</taxon>
        <taxon>Actinomycetes</taxon>
        <taxon>Micrococcales</taxon>
        <taxon>Sanguibacteraceae</taxon>
        <taxon>Sanguibacter</taxon>
    </lineage>
</organism>
<dbReference type="Gene3D" id="1.10.1660.10">
    <property type="match status" value="1"/>
</dbReference>
<sequence>MAIDERAPERTYSIGELADLAGLSVHALRWYESQGLFPRDVPRTTAGRRVFDAESVRWLALLTRLRDSGMPVAEMARYSALVRAGDGNEAERIALMQEHARSLDEQIAELEACRDVITDKIHMYQGALASGARRPVSRA</sequence>
<dbReference type="RefSeq" id="WP_098455646.1">
    <property type="nucleotide sequence ID" value="NZ_PDJG01000001.1"/>
</dbReference>
<proteinExistence type="predicted"/>
<dbReference type="GO" id="GO:0003700">
    <property type="term" value="F:DNA-binding transcription factor activity"/>
    <property type="evidence" value="ECO:0007669"/>
    <property type="project" value="InterPro"/>
</dbReference>
<dbReference type="CDD" id="cd01109">
    <property type="entry name" value="HTH_YyaN"/>
    <property type="match status" value="1"/>
</dbReference>
<dbReference type="PANTHER" id="PTHR30204">
    <property type="entry name" value="REDOX-CYCLING DRUG-SENSING TRANSCRIPTIONAL ACTIVATOR SOXR"/>
    <property type="match status" value="1"/>
</dbReference>
<name>A0A2A9E8T9_9MICO</name>
<evidence type="ECO:0000313" key="4">
    <source>
        <dbReference type="Proteomes" id="UP000225548"/>
    </source>
</evidence>
<gene>
    <name evidence="3" type="ORF">ATL42_2559</name>
</gene>
<feature type="domain" description="HTH merR-type" evidence="2">
    <location>
        <begin position="11"/>
        <end position="81"/>
    </location>
</feature>
<accession>A0A2A9E8T9</accession>
<dbReference type="OrthoDB" id="5242095at2"/>
<keyword evidence="4" id="KW-1185">Reference proteome</keyword>
<reference evidence="3 4" key="1">
    <citation type="submission" date="2017-10" db="EMBL/GenBank/DDBJ databases">
        <title>Sequencing the genomes of 1000 actinobacteria strains.</title>
        <authorList>
            <person name="Klenk H.-P."/>
        </authorList>
    </citation>
    <scope>NUCLEOTIDE SEQUENCE [LARGE SCALE GENOMIC DNA]</scope>
    <source>
        <strain evidence="3 4">DSM 18966</strain>
    </source>
</reference>
<protein>
    <submittedName>
        <fullName evidence="3">DNA-binding transcriptional MerR regulator</fullName>
    </submittedName>
</protein>
<evidence type="ECO:0000259" key="2">
    <source>
        <dbReference type="PROSITE" id="PS50937"/>
    </source>
</evidence>
<dbReference type="PROSITE" id="PS50937">
    <property type="entry name" value="HTH_MERR_2"/>
    <property type="match status" value="1"/>
</dbReference>
<dbReference type="InterPro" id="IPR000551">
    <property type="entry name" value="MerR-type_HTH_dom"/>
</dbReference>
<dbReference type="Pfam" id="PF13411">
    <property type="entry name" value="MerR_1"/>
    <property type="match status" value="1"/>
</dbReference>
<dbReference type="Proteomes" id="UP000225548">
    <property type="component" value="Unassembled WGS sequence"/>
</dbReference>
<dbReference type="PROSITE" id="PS00552">
    <property type="entry name" value="HTH_MERR_1"/>
    <property type="match status" value="1"/>
</dbReference>
<evidence type="ECO:0000313" key="3">
    <source>
        <dbReference type="EMBL" id="PFG34642.1"/>
    </source>
</evidence>
<dbReference type="GO" id="GO:0003677">
    <property type="term" value="F:DNA binding"/>
    <property type="evidence" value="ECO:0007669"/>
    <property type="project" value="UniProtKB-KW"/>
</dbReference>
<comment type="caution">
    <text evidence="3">The sequence shown here is derived from an EMBL/GenBank/DDBJ whole genome shotgun (WGS) entry which is preliminary data.</text>
</comment>
<keyword evidence="1 3" id="KW-0238">DNA-binding</keyword>
<dbReference type="SMART" id="SM00422">
    <property type="entry name" value="HTH_MERR"/>
    <property type="match status" value="1"/>
</dbReference>
<dbReference type="InterPro" id="IPR009061">
    <property type="entry name" value="DNA-bd_dom_put_sf"/>
</dbReference>
<dbReference type="SUPFAM" id="SSF46955">
    <property type="entry name" value="Putative DNA-binding domain"/>
    <property type="match status" value="1"/>
</dbReference>
<dbReference type="AlphaFoldDB" id="A0A2A9E8T9"/>
<dbReference type="PANTHER" id="PTHR30204:SF98">
    <property type="entry name" value="HTH-TYPE TRANSCRIPTIONAL REGULATOR ADHR"/>
    <property type="match status" value="1"/>
</dbReference>
<dbReference type="EMBL" id="PDJG01000001">
    <property type="protein sequence ID" value="PFG34642.1"/>
    <property type="molecule type" value="Genomic_DNA"/>
</dbReference>